<dbReference type="PRINTS" id="PR00126">
    <property type="entry name" value="ATPASEGAMMA"/>
</dbReference>
<proteinExistence type="inferred from homology"/>
<comment type="caution">
    <text evidence="9">The sequence shown here is derived from an EMBL/GenBank/DDBJ whole genome shotgun (WGS) entry which is preliminary data.</text>
</comment>
<dbReference type="GO" id="GO:0046933">
    <property type="term" value="F:proton-transporting ATP synthase activity, rotational mechanism"/>
    <property type="evidence" value="ECO:0007669"/>
    <property type="project" value="InterPro"/>
</dbReference>
<evidence type="ECO:0000256" key="7">
    <source>
        <dbReference type="ARBA" id="ARBA00023196"/>
    </source>
</evidence>
<dbReference type="CDD" id="cd12151">
    <property type="entry name" value="F1-ATPase_gamma"/>
    <property type="match status" value="1"/>
</dbReference>
<keyword evidence="5" id="KW-0406">Ion transport</keyword>
<dbReference type="EMBL" id="VSSQ01026462">
    <property type="protein sequence ID" value="MPM75187.1"/>
    <property type="molecule type" value="Genomic_DNA"/>
</dbReference>
<comment type="subcellular location">
    <subcellularLocation>
        <location evidence="1">Membrane</location>
        <topology evidence="1">Peripheral membrane protein</topology>
    </subcellularLocation>
</comment>
<dbReference type="Gene3D" id="1.10.287.80">
    <property type="entry name" value="ATP synthase, gamma subunit, helix hairpin domain"/>
    <property type="match status" value="1"/>
</dbReference>
<accession>A0A645CE05</accession>
<dbReference type="NCBIfam" id="TIGR01146">
    <property type="entry name" value="ATPsyn_F1gamma"/>
    <property type="match status" value="1"/>
</dbReference>
<dbReference type="PANTHER" id="PTHR11693">
    <property type="entry name" value="ATP SYNTHASE GAMMA CHAIN"/>
    <property type="match status" value="1"/>
</dbReference>
<evidence type="ECO:0000313" key="9">
    <source>
        <dbReference type="EMBL" id="MPM75187.1"/>
    </source>
</evidence>
<keyword evidence="7" id="KW-0139">CF(1)</keyword>
<evidence type="ECO:0000256" key="2">
    <source>
        <dbReference type="ARBA" id="ARBA00007681"/>
    </source>
</evidence>
<keyword evidence="6" id="KW-0472">Membrane</keyword>
<organism evidence="9">
    <name type="scientific">bioreactor metagenome</name>
    <dbReference type="NCBI Taxonomy" id="1076179"/>
    <lineage>
        <taxon>unclassified sequences</taxon>
        <taxon>metagenomes</taxon>
        <taxon>ecological metagenomes</taxon>
    </lineage>
</organism>
<evidence type="ECO:0000256" key="4">
    <source>
        <dbReference type="ARBA" id="ARBA00022781"/>
    </source>
</evidence>
<evidence type="ECO:0000256" key="5">
    <source>
        <dbReference type="ARBA" id="ARBA00023065"/>
    </source>
</evidence>
<sequence length="215" mass="23711">MAGAYNANLLKHALVELMDQDDYVLITVGRKSKDFFSRRGFDIEESFFGFSDKPTYDDADDVAYLAKKLFTSGVVDEVILIYTQFKSALSFTPLSKKLLPVVPPQTGETAVNNEPFDEEEGKLADKDEEAGDVIFEPTASETLKYLVPYYVKTIMYAALMQAAASELGARMTAMSSATDNANDLLKSLELSYNKVRQAGITREINEIVGGAEALQ</sequence>
<dbReference type="InterPro" id="IPR023632">
    <property type="entry name" value="ATP_synth_F1_gsu_CS"/>
</dbReference>
<comment type="similarity">
    <text evidence="2">Belongs to the ATPase gamma chain family.</text>
</comment>
<evidence type="ECO:0000256" key="6">
    <source>
        <dbReference type="ARBA" id="ARBA00023136"/>
    </source>
</evidence>
<dbReference type="PANTHER" id="PTHR11693:SF22">
    <property type="entry name" value="ATP SYNTHASE SUBUNIT GAMMA, MITOCHONDRIAL"/>
    <property type="match status" value="1"/>
</dbReference>
<dbReference type="InterPro" id="IPR035968">
    <property type="entry name" value="ATP_synth_F1_ATPase_gsu"/>
</dbReference>
<dbReference type="SUPFAM" id="SSF52943">
    <property type="entry name" value="ATP synthase (F1-ATPase), gamma subunit"/>
    <property type="match status" value="1"/>
</dbReference>
<keyword evidence="8" id="KW-0066">ATP synthesis</keyword>
<protein>
    <submittedName>
        <fullName evidence="9">ATP synthase gamma chain, sodium ion specific</fullName>
    </submittedName>
</protein>
<dbReference type="GO" id="GO:0045259">
    <property type="term" value="C:proton-transporting ATP synthase complex"/>
    <property type="evidence" value="ECO:0007669"/>
    <property type="project" value="UniProtKB-KW"/>
</dbReference>
<gene>
    <name evidence="9" type="primary">atpG_28</name>
    <name evidence="9" type="ORF">SDC9_122178</name>
</gene>
<dbReference type="PROSITE" id="PS00153">
    <property type="entry name" value="ATPASE_GAMMA"/>
    <property type="match status" value="1"/>
</dbReference>
<evidence type="ECO:0000256" key="3">
    <source>
        <dbReference type="ARBA" id="ARBA00022448"/>
    </source>
</evidence>
<dbReference type="AlphaFoldDB" id="A0A645CE05"/>
<dbReference type="InterPro" id="IPR000131">
    <property type="entry name" value="ATP_synth_F1_gsu"/>
</dbReference>
<evidence type="ECO:0000256" key="1">
    <source>
        <dbReference type="ARBA" id="ARBA00004170"/>
    </source>
</evidence>
<keyword evidence="3" id="KW-0813">Transport</keyword>
<reference evidence="9" key="1">
    <citation type="submission" date="2019-08" db="EMBL/GenBank/DDBJ databases">
        <authorList>
            <person name="Kucharzyk K."/>
            <person name="Murdoch R.W."/>
            <person name="Higgins S."/>
            <person name="Loffler F."/>
        </authorList>
    </citation>
    <scope>NUCLEOTIDE SEQUENCE</scope>
</reference>
<dbReference type="Gene3D" id="3.40.1380.10">
    <property type="match status" value="1"/>
</dbReference>
<dbReference type="Pfam" id="PF00231">
    <property type="entry name" value="ATP-synt"/>
    <property type="match status" value="1"/>
</dbReference>
<evidence type="ECO:0000256" key="8">
    <source>
        <dbReference type="ARBA" id="ARBA00023310"/>
    </source>
</evidence>
<name>A0A645CE05_9ZZZZ</name>
<keyword evidence="4" id="KW-0375">Hydrogen ion transport</keyword>